<dbReference type="KEGG" id="piv:NCTC13079_00195"/>
<reference evidence="2 3" key="1">
    <citation type="submission" date="2018-12" db="EMBL/GenBank/DDBJ databases">
        <authorList>
            <consortium name="Pathogen Informatics"/>
        </authorList>
    </citation>
    <scope>NUCLEOTIDE SEQUENCE [LARGE SCALE GENOMIC DNA]</scope>
    <source>
        <strain evidence="2 3">NCTC13079</strain>
    </source>
</reference>
<keyword evidence="3" id="KW-1185">Reference proteome</keyword>
<keyword evidence="1" id="KW-1133">Transmembrane helix</keyword>
<name>A0A3S4Y692_9FIRM</name>
<evidence type="ECO:0000313" key="2">
    <source>
        <dbReference type="EMBL" id="VEJ34519.1"/>
    </source>
</evidence>
<gene>
    <name evidence="2" type="ORF">NCTC13079_00195</name>
</gene>
<evidence type="ECO:0000256" key="1">
    <source>
        <dbReference type="SAM" id="Phobius"/>
    </source>
</evidence>
<protein>
    <submittedName>
        <fullName evidence="2">Uncharacterized protein</fullName>
    </submittedName>
</protein>
<keyword evidence="1" id="KW-0472">Membrane</keyword>
<evidence type="ECO:0000313" key="3">
    <source>
        <dbReference type="Proteomes" id="UP000269544"/>
    </source>
</evidence>
<feature type="transmembrane region" description="Helical" evidence="1">
    <location>
        <begin position="7"/>
        <end position="25"/>
    </location>
</feature>
<sequence>MQLKAFLKHSMAVLLMSFAILMYLAKTEGDLMLVYFFFCSIYSPVGGLMLMSVQKHLRLKFLPYLIATFLCTILAMVLTMVVIFSLGT</sequence>
<organism evidence="2 3">
    <name type="scientific">Aedoeadaptatus ivorii</name>
    <dbReference type="NCBI Taxonomy" id="54006"/>
    <lineage>
        <taxon>Bacteria</taxon>
        <taxon>Bacillati</taxon>
        <taxon>Bacillota</taxon>
        <taxon>Tissierellia</taxon>
        <taxon>Tissierellales</taxon>
        <taxon>Peptoniphilaceae</taxon>
        <taxon>Aedoeadaptatus</taxon>
    </lineage>
</organism>
<accession>A0A3S4Y692</accession>
<dbReference type="EMBL" id="LR134523">
    <property type="protein sequence ID" value="VEJ34519.1"/>
    <property type="molecule type" value="Genomic_DNA"/>
</dbReference>
<dbReference type="Proteomes" id="UP000269544">
    <property type="component" value="Chromosome"/>
</dbReference>
<dbReference type="RefSeq" id="WP_126464672.1">
    <property type="nucleotide sequence ID" value="NZ_LR134523.1"/>
</dbReference>
<feature type="transmembrane region" description="Helical" evidence="1">
    <location>
        <begin position="62"/>
        <end position="86"/>
    </location>
</feature>
<dbReference type="AlphaFoldDB" id="A0A3S4Y692"/>
<feature type="transmembrane region" description="Helical" evidence="1">
    <location>
        <begin position="31"/>
        <end position="50"/>
    </location>
</feature>
<proteinExistence type="predicted"/>
<keyword evidence="1" id="KW-0812">Transmembrane</keyword>